<feature type="transmembrane region" description="Helical" evidence="2">
    <location>
        <begin position="316"/>
        <end position="341"/>
    </location>
</feature>
<keyword evidence="2" id="KW-1133">Transmembrane helix</keyword>
<evidence type="ECO:0000256" key="1">
    <source>
        <dbReference type="SAM" id="MobiDB-lite"/>
    </source>
</evidence>
<feature type="chain" id="PRO_5032666193" evidence="3">
    <location>
        <begin position="39"/>
        <end position="406"/>
    </location>
</feature>
<evidence type="ECO:0000313" key="5">
    <source>
        <dbReference type="Proteomes" id="UP000650467"/>
    </source>
</evidence>
<comment type="caution">
    <text evidence="4">The sequence shown here is derived from an EMBL/GenBank/DDBJ whole genome shotgun (WGS) entry which is preliminary data.</text>
</comment>
<feature type="compositionally biased region" description="Low complexity" evidence="1">
    <location>
        <begin position="48"/>
        <end position="96"/>
    </location>
</feature>
<evidence type="ECO:0000313" key="4">
    <source>
        <dbReference type="EMBL" id="KAG2428168.1"/>
    </source>
</evidence>
<protein>
    <submittedName>
        <fullName evidence="4">Uncharacterized protein</fullName>
    </submittedName>
</protein>
<dbReference type="OrthoDB" id="549802at2759"/>
<keyword evidence="2" id="KW-0812">Transmembrane</keyword>
<accession>A0A835SJA3</accession>
<keyword evidence="2" id="KW-0472">Membrane</keyword>
<reference evidence="4" key="1">
    <citation type="journal article" date="2020" name="bioRxiv">
        <title>Comparative genomics of Chlamydomonas.</title>
        <authorList>
            <person name="Craig R.J."/>
            <person name="Hasan A.R."/>
            <person name="Ness R.W."/>
            <person name="Keightley P.D."/>
        </authorList>
    </citation>
    <scope>NUCLEOTIDE SEQUENCE</scope>
    <source>
        <strain evidence="4">SAG 7.73</strain>
    </source>
</reference>
<dbReference type="Proteomes" id="UP000650467">
    <property type="component" value="Unassembled WGS sequence"/>
</dbReference>
<keyword evidence="3" id="KW-0732">Signal</keyword>
<proteinExistence type="predicted"/>
<organism evidence="4 5">
    <name type="scientific">Chlamydomonas incerta</name>
    <dbReference type="NCBI Taxonomy" id="51695"/>
    <lineage>
        <taxon>Eukaryota</taxon>
        <taxon>Viridiplantae</taxon>
        <taxon>Chlorophyta</taxon>
        <taxon>core chlorophytes</taxon>
        <taxon>Chlorophyceae</taxon>
        <taxon>CS clade</taxon>
        <taxon>Chlamydomonadales</taxon>
        <taxon>Chlamydomonadaceae</taxon>
        <taxon>Chlamydomonas</taxon>
    </lineage>
</organism>
<gene>
    <name evidence="4" type="ORF">HXX76_011848</name>
</gene>
<dbReference type="AlphaFoldDB" id="A0A835SJA3"/>
<name>A0A835SJA3_CHLIN</name>
<dbReference type="EMBL" id="JAEHOC010000036">
    <property type="protein sequence ID" value="KAG2428168.1"/>
    <property type="molecule type" value="Genomic_DNA"/>
</dbReference>
<feature type="signal peptide" evidence="3">
    <location>
        <begin position="1"/>
        <end position="38"/>
    </location>
</feature>
<feature type="region of interest" description="Disordered" evidence="1">
    <location>
        <begin position="48"/>
        <end position="109"/>
    </location>
</feature>
<evidence type="ECO:0000256" key="2">
    <source>
        <dbReference type="SAM" id="Phobius"/>
    </source>
</evidence>
<keyword evidence="5" id="KW-1185">Reference proteome</keyword>
<evidence type="ECO:0000256" key="3">
    <source>
        <dbReference type="SAM" id="SignalP"/>
    </source>
</evidence>
<sequence length="406" mass="39468">MPAAFAGRLQRRSAAASSLTRTALAFALMLLTAHQAAAQAAAAAPAAAPTPTPAVDGATPAAVPAAASTPAAATTPTPAPAATTPTSTPAPTATPTTPTPTPAPAAGAKAVDAAAWRSLSNSLAQTMADTLARPVNNRTTGPIGSMAQSAADFIRNVGTGKNIPDGVLGGRIMGQQAGGGGGAAGGGGLGGGAVLRRVTDGELMSAFNELRDTAQGLGLVLPASSRAPLSTWSGLADALQGMRGGGAGADVASRALPALAGAMRLGGAANLAQATSPWNWPGMAGAALLQLENLGIDAFLNGPGAVLALTSLGLGLAASILGIVGGSLFIAGASVLLGAGVDSMNTANNKKHGGNHTTFNMDQFNNLARESQQTVLTQALSPESFQFVDLVIGAVDAIQAVTGAAA</sequence>